<reference evidence="3 4" key="1">
    <citation type="submission" date="2018-11" db="EMBL/GenBank/DDBJ databases">
        <title>Novel bacteria species description.</title>
        <authorList>
            <person name="Han J.-H."/>
        </authorList>
    </citation>
    <scope>NUCLEOTIDE SEQUENCE [LARGE SCALE GENOMIC DNA]</scope>
    <source>
        <strain evidence="3 4">KCTC23259</strain>
    </source>
</reference>
<protein>
    <recommendedName>
        <fullName evidence="5">Elongation factor Tu</fullName>
    </recommendedName>
</protein>
<dbReference type="RefSeq" id="WP_255036859.1">
    <property type="nucleotide sequence ID" value="NZ_RJUF01000020.1"/>
</dbReference>
<dbReference type="InterPro" id="IPR009001">
    <property type="entry name" value="Transl_elong_EF1A/Init_IF2_C"/>
</dbReference>
<sequence>MKLSDHEKIIKQKITDSRYDKAKEFKLRNPEIESEIYYLKESQGGLSTFVYSGYRGTFYFEGQYNAAVQEFIGQVKCNQGETVRTLMSFAVPEVQIGRLYEGLKFEITEGIKVVGRGEIIKILRIDLNKTFVRS</sequence>
<dbReference type="EMBL" id="RJUF01000020">
    <property type="protein sequence ID" value="MCP9763072.1"/>
    <property type="molecule type" value="Genomic_DNA"/>
</dbReference>
<keyword evidence="4" id="KW-1185">Reference proteome</keyword>
<evidence type="ECO:0008006" key="5">
    <source>
        <dbReference type="Google" id="ProtNLM"/>
    </source>
</evidence>
<evidence type="ECO:0000256" key="1">
    <source>
        <dbReference type="ARBA" id="ARBA00022741"/>
    </source>
</evidence>
<dbReference type="Gene3D" id="2.40.30.10">
    <property type="entry name" value="Translation factors"/>
    <property type="match status" value="1"/>
</dbReference>
<dbReference type="AlphaFoldDB" id="A0AAE3KS88"/>
<proteinExistence type="predicted"/>
<evidence type="ECO:0000256" key="2">
    <source>
        <dbReference type="ARBA" id="ARBA00023134"/>
    </source>
</evidence>
<name>A0AAE3KS88_9BACT</name>
<dbReference type="GO" id="GO:0005525">
    <property type="term" value="F:GTP binding"/>
    <property type="evidence" value="ECO:0007669"/>
    <property type="project" value="UniProtKB-KW"/>
</dbReference>
<evidence type="ECO:0000313" key="4">
    <source>
        <dbReference type="Proteomes" id="UP001204144"/>
    </source>
</evidence>
<dbReference type="Proteomes" id="UP001204144">
    <property type="component" value="Unassembled WGS sequence"/>
</dbReference>
<keyword evidence="1" id="KW-0547">Nucleotide-binding</keyword>
<comment type="caution">
    <text evidence="3">The sequence shown here is derived from an EMBL/GenBank/DDBJ whole genome shotgun (WGS) entry which is preliminary data.</text>
</comment>
<organism evidence="3 4">
    <name type="scientific">Lacihabitans soyangensis</name>
    <dbReference type="NCBI Taxonomy" id="869394"/>
    <lineage>
        <taxon>Bacteria</taxon>
        <taxon>Pseudomonadati</taxon>
        <taxon>Bacteroidota</taxon>
        <taxon>Cytophagia</taxon>
        <taxon>Cytophagales</taxon>
        <taxon>Leadbetterellaceae</taxon>
        <taxon>Lacihabitans</taxon>
    </lineage>
</organism>
<accession>A0AAE3KS88</accession>
<keyword evidence="2" id="KW-0342">GTP-binding</keyword>
<evidence type="ECO:0000313" key="3">
    <source>
        <dbReference type="EMBL" id="MCP9763072.1"/>
    </source>
</evidence>
<dbReference type="SUPFAM" id="SSF50465">
    <property type="entry name" value="EF-Tu/eEF-1alpha/eIF2-gamma C-terminal domain"/>
    <property type="match status" value="1"/>
</dbReference>
<gene>
    <name evidence="3" type="ORF">EGI31_08900</name>
</gene>